<reference evidence="2 3" key="1">
    <citation type="submission" date="2014-08" db="EMBL/GenBank/DDBJ databases">
        <authorList>
            <person name="den Bakker H.C."/>
        </authorList>
    </citation>
    <scope>NUCLEOTIDE SEQUENCE [LARGE SCALE GENOMIC DNA]</scope>
    <source>
        <strain evidence="2 3">DSM 18334</strain>
    </source>
</reference>
<protein>
    <submittedName>
        <fullName evidence="2">Uncharacterized protein</fullName>
    </submittedName>
</protein>
<dbReference type="EMBL" id="JQCR01000002">
    <property type="protein sequence ID" value="KGE19232.1"/>
    <property type="molecule type" value="Genomic_DNA"/>
</dbReference>
<proteinExistence type="predicted"/>
<dbReference type="AlphaFoldDB" id="A0A098MCF2"/>
<comment type="caution">
    <text evidence="2">The sequence shown here is derived from an EMBL/GenBank/DDBJ whole genome shotgun (WGS) entry which is preliminary data.</text>
</comment>
<evidence type="ECO:0000313" key="3">
    <source>
        <dbReference type="Proteomes" id="UP000029734"/>
    </source>
</evidence>
<evidence type="ECO:0000256" key="1">
    <source>
        <dbReference type="SAM" id="MobiDB-lite"/>
    </source>
</evidence>
<feature type="compositionally biased region" description="Acidic residues" evidence="1">
    <location>
        <begin position="18"/>
        <end position="41"/>
    </location>
</feature>
<reference evidence="2 3" key="2">
    <citation type="submission" date="2014-10" db="EMBL/GenBank/DDBJ databases">
        <title>Comparative genomics of the Paenibacillus odorifer group.</title>
        <authorList>
            <person name="Tsai Y.-C."/>
            <person name="Martin N."/>
            <person name="Korlach J."/>
            <person name="Wiedmann M."/>
        </authorList>
    </citation>
    <scope>NUCLEOTIDE SEQUENCE [LARGE SCALE GENOMIC DNA]</scope>
    <source>
        <strain evidence="2 3">DSM 18334</strain>
    </source>
</reference>
<gene>
    <name evidence="2" type="ORF">PWYN_07605</name>
</gene>
<feature type="region of interest" description="Disordered" evidence="1">
    <location>
        <begin position="1"/>
        <end position="65"/>
    </location>
</feature>
<name>A0A098MCF2_9BACL</name>
<keyword evidence="3" id="KW-1185">Reference proteome</keyword>
<organism evidence="2 3">
    <name type="scientific">Paenibacillus wynnii</name>
    <dbReference type="NCBI Taxonomy" id="268407"/>
    <lineage>
        <taxon>Bacteria</taxon>
        <taxon>Bacillati</taxon>
        <taxon>Bacillota</taxon>
        <taxon>Bacilli</taxon>
        <taxon>Bacillales</taxon>
        <taxon>Paenibacillaceae</taxon>
        <taxon>Paenibacillus</taxon>
    </lineage>
</organism>
<dbReference type="STRING" id="268407.PWYN_07605"/>
<accession>A0A098MCF2</accession>
<dbReference type="Proteomes" id="UP000029734">
    <property type="component" value="Unassembled WGS sequence"/>
</dbReference>
<sequence>MAAGLTGNAIDYAKEDLEGIGEEEDLPLEDVPDADEIESDTPVDPASPPQVIVHGTDLINGSKGE</sequence>
<evidence type="ECO:0000313" key="2">
    <source>
        <dbReference type="EMBL" id="KGE19232.1"/>
    </source>
</evidence>